<name>A0ABM0NSP1_PRUMU</name>
<evidence type="ECO:0000259" key="1">
    <source>
        <dbReference type="Pfam" id="PF10551"/>
    </source>
</evidence>
<feature type="domain" description="MULE transposase" evidence="1">
    <location>
        <begin position="87"/>
        <end position="180"/>
    </location>
</feature>
<gene>
    <name evidence="3" type="primary">LOC103328620</name>
</gene>
<dbReference type="GeneID" id="103328620"/>
<evidence type="ECO:0000313" key="3">
    <source>
        <dbReference type="RefSeq" id="XP_008229245.1"/>
    </source>
</evidence>
<accession>A0ABM0NSP1</accession>
<dbReference type="InterPro" id="IPR018289">
    <property type="entry name" value="MULE_transposase_dom"/>
</dbReference>
<reference evidence="3" key="2">
    <citation type="submission" date="2025-08" db="UniProtKB">
        <authorList>
            <consortium name="RefSeq"/>
        </authorList>
    </citation>
    <scope>IDENTIFICATION</scope>
</reference>
<reference evidence="2" key="1">
    <citation type="journal article" date="2012" name="Nat. Commun.">
        <title>The genome of Prunus mume.</title>
        <authorList>
            <person name="Zhang Q."/>
            <person name="Chen W."/>
            <person name="Sun L."/>
            <person name="Zhao F."/>
            <person name="Huang B."/>
            <person name="Yang W."/>
            <person name="Tao Y."/>
            <person name="Wang J."/>
            <person name="Yuan Z."/>
            <person name="Fan G."/>
            <person name="Xing Z."/>
            <person name="Han C."/>
            <person name="Pan H."/>
            <person name="Zhong X."/>
            <person name="Shi W."/>
            <person name="Liang X."/>
            <person name="Du D."/>
            <person name="Sun F."/>
            <person name="Xu Z."/>
            <person name="Hao R."/>
            <person name="Lv T."/>
            <person name="Lv Y."/>
            <person name="Zheng Z."/>
            <person name="Sun M."/>
            <person name="Luo L."/>
            <person name="Cai M."/>
            <person name="Gao Y."/>
            <person name="Wang J."/>
            <person name="Yin Y."/>
            <person name="Xu X."/>
            <person name="Cheng T."/>
            <person name="Wang J."/>
        </authorList>
    </citation>
    <scope>NUCLEOTIDE SEQUENCE [LARGE SCALE GENOMIC DNA]</scope>
</reference>
<dbReference type="PANTHER" id="PTHR31973">
    <property type="entry name" value="POLYPROTEIN, PUTATIVE-RELATED"/>
    <property type="match status" value="1"/>
</dbReference>
<protein>
    <submittedName>
        <fullName evidence="3">Uncharacterized protein LOC103328620</fullName>
    </submittedName>
</protein>
<proteinExistence type="predicted"/>
<sequence length="211" mass="24198">MEDMRKDMGVSTSYVKAWRAREHALELVRGSPEESYAILPSNCATLLEAKNLGMITHIETCNNNHFMYFFMSLGPCIRGFRTVIRLVISLDGTFLKDKYRGTLFVATCKDGNNLTYLVAFEVGDSENDASWNWFLTKLRGVIGDINVVFISDRHESIHKAISTIFPDAHHGECIFHISQNLKNHLKHEKVHPLYFRTAKAYLVLEFDHLMV</sequence>
<dbReference type="RefSeq" id="XP_008229245.1">
    <property type="nucleotide sequence ID" value="XM_008231023.1"/>
</dbReference>
<evidence type="ECO:0000313" key="2">
    <source>
        <dbReference type="Proteomes" id="UP000694861"/>
    </source>
</evidence>
<dbReference type="Pfam" id="PF10551">
    <property type="entry name" value="MULE"/>
    <property type="match status" value="1"/>
</dbReference>
<dbReference type="PANTHER" id="PTHR31973:SF187">
    <property type="entry name" value="MUTATOR TRANSPOSASE MUDRA PROTEIN"/>
    <property type="match status" value="1"/>
</dbReference>
<organism evidence="2 3">
    <name type="scientific">Prunus mume</name>
    <name type="common">Japanese apricot</name>
    <name type="synonym">Armeniaca mume</name>
    <dbReference type="NCBI Taxonomy" id="102107"/>
    <lineage>
        <taxon>Eukaryota</taxon>
        <taxon>Viridiplantae</taxon>
        <taxon>Streptophyta</taxon>
        <taxon>Embryophyta</taxon>
        <taxon>Tracheophyta</taxon>
        <taxon>Spermatophyta</taxon>
        <taxon>Magnoliopsida</taxon>
        <taxon>eudicotyledons</taxon>
        <taxon>Gunneridae</taxon>
        <taxon>Pentapetalae</taxon>
        <taxon>rosids</taxon>
        <taxon>fabids</taxon>
        <taxon>Rosales</taxon>
        <taxon>Rosaceae</taxon>
        <taxon>Amygdaloideae</taxon>
        <taxon>Amygdaleae</taxon>
        <taxon>Prunus</taxon>
    </lineage>
</organism>
<dbReference type="Proteomes" id="UP000694861">
    <property type="component" value="Linkage group LG4"/>
</dbReference>
<keyword evidence="2" id="KW-1185">Reference proteome</keyword>